<gene>
    <name evidence="1" type="ORF">VNO77_19272</name>
</gene>
<evidence type="ECO:0000313" key="2">
    <source>
        <dbReference type="Proteomes" id="UP001367508"/>
    </source>
</evidence>
<comment type="caution">
    <text evidence="1">The sequence shown here is derived from an EMBL/GenBank/DDBJ whole genome shotgun (WGS) entry which is preliminary data.</text>
</comment>
<accession>A0AAN9LM44</accession>
<dbReference type="EMBL" id="JAYMYQ010000004">
    <property type="protein sequence ID" value="KAK7338650.1"/>
    <property type="molecule type" value="Genomic_DNA"/>
</dbReference>
<evidence type="ECO:0000313" key="1">
    <source>
        <dbReference type="EMBL" id="KAK7338650.1"/>
    </source>
</evidence>
<name>A0AAN9LM44_CANGL</name>
<keyword evidence="2" id="KW-1185">Reference proteome</keyword>
<sequence length="83" mass="9585">MERNVDRDDKSKNRQGIGHSETCIYGLSLTVLCLRFQNVSTKLRGKDDAKHAQTYSQRPHSVTLNDLPFCQLYFIARNTAQFH</sequence>
<proteinExistence type="predicted"/>
<dbReference type="AlphaFoldDB" id="A0AAN9LM44"/>
<dbReference type="Proteomes" id="UP001367508">
    <property type="component" value="Unassembled WGS sequence"/>
</dbReference>
<protein>
    <submittedName>
        <fullName evidence="1">Uncharacterized protein</fullName>
    </submittedName>
</protein>
<organism evidence="1 2">
    <name type="scientific">Canavalia gladiata</name>
    <name type="common">Sword bean</name>
    <name type="synonym">Dolichos gladiatus</name>
    <dbReference type="NCBI Taxonomy" id="3824"/>
    <lineage>
        <taxon>Eukaryota</taxon>
        <taxon>Viridiplantae</taxon>
        <taxon>Streptophyta</taxon>
        <taxon>Embryophyta</taxon>
        <taxon>Tracheophyta</taxon>
        <taxon>Spermatophyta</taxon>
        <taxon>Magnoliopsida</taxon>
        <taxon>eudicotyledons</taxon>
        <taxon>Gunneridae</taxon>
        <taxon>Pentapetalae</taxon>
        <taxon>rosids</taxon>
        <taxon>fabids</taxon>
        <taxon>Fabales</taxon>
        <taxon>Fabaceae</taxon>
        <taxon>Papilionoideae</taxon>
        <taxon>50 kb inversion clade</taxon>
        <taxon>NPAAA clade</taxon>
        <taxon>indigoferoid/millettioid clade</taxon>
        <taxon>Phaseoleae</taxon>
        <taxon>Canavalia</taxon>
    </lineage>
</organism>
<reference evidence="1 2" key="1">
    <citation type="submission" date="2024-01" db="EMBL/GenBank/DDBJ databases">
        <title>The genomes of 5 underutilized Papilionoideae crops provide insights into root nodulation and disease resistanc.</title>
        <authorList>
            <person name="Jiang F."/>
        </authorList>
    </citation>
    <scope>NUCLEOTIDE SEQUENCE [LARGE SCALE GENOMIC DNA]</scope>
    <source>
        <strain evidence="1">LVBAO_FW01</strain>
        <tissue evidence="1">Leaves</tissue>
    </source>
</reference>